<reference evidence="1 2" key="1">
    <citation type="journal article" date="2017" name="Mol. Plant">
        <title>The Genome of Medicinal Plant Macleaya cordata Provides New Insights into Benzylisoquinoline Alkaloids Metabolism.</title>
        <authorList>
            <person name="Liu X."/>
            <person name="Liu Y."/>
            <person name="Huang P."/>
            <person name="Ma Y."/>
            <person name="Qing Z."/>
            <person name="Tang Q."/>
            <person name="Cao H."/>
            <person name="Cheng P."/>
            <person name="Zheng Y."/>
            <person name="Yuan Z."/>
            <person name="Zhou Y."/>
            <person name="Liu J."/>
            <person name="Tang Z."/>
            <person name="Zhuo Y."/>
            <person name="Zhang Y."/>
            <person name="Yu L."/>
            <person name="Huang J."/>
            <person name="Yang P."/>
            <person name="Peng Q."/>
            <person name="Zhang J."/>
            <person name="Jiang W."/>
            <person name="Zhang Z."/>
            <person name="Lin K."/>
            <person name="Ro D.K."/>
            <person name="Chen X."/>
            <person name="Xiong X."/>
            <person name="Shang Y."/>
            <person name="Huang S."/>
            <person name="Zeng J."/>
        </authorList>
    </citation>
    <scope>NUCLEOTIDE SEQUENCE [LARGE SCALE GENOMIC DNA]</scope>
    <source>
        <strain evidence="2">cv. BLH2017</strain>
        <tissue evidence="1">Root</tissue>
    </source>
</reference>
<proteinExistence type="predicted"/>
<dbReference type="PANTHER" id="PTHR37181">
    <property type="entry name" value="F6A14.6 PROTEIN"/>
    <property type="match status" value="1"/>
</dbReference>
<dbReference type="PANTHER" id="PTHR37181:SF1">
    <property type="entry name" value="F6A14.6 PROTEIN"/>
    <property type="match status" value="1"/>
</dbReference>
<dbReference type="OrthoDB" id="783877at2759"/>
<sequence length="398" mass="44371">MSLLEIITKAAVDSENLSVQAKYPIILNSDEILSNLEPENEETDDTFLIKRVGGWKISETDTKIIELGNKFSKKLKRKLKNPKSFGVDEFLEVLNSFLVKTTKKIGLSVEVDQSDPGYTRLMIEKLGFFIARDVVGLILETCVVLELWELVETLIIQGVVGNLSSTNLIESLVKKKRSDLLCLCIKHISDLKSSDLVCLFKYFLSPPKGAYSTMINVRKDWENQAILAIEKASNQNPSTKKSSLAKQASILLMVAYDGFSPSELCLHYLFASSNLDQMTLSYSLSRLNGSEMLSLIRYLGKWVSKYEKFPQAGPCPKAASTLGLKACEWVPSLESVVKHLGLIVDEHFSSLVLYSEFHDELRLIDGVVKSLASEARLCCSVADLVENLKSEVEIRKGA</sequence>
<keyword evidence="2" id="KW-1185">Reference proteome</keyword>
<evidence type="ECO:0000313" key="1">
    <source>
        <dbReference type="EMBL" id="OVA08242.1"/>
    </source>
</evidence>
<accession>A0A200QCU4</accession>
<dbReference type="FunCoup" id="A0A200QCU4">
    <property type="interactions" value="758"/>
</dbReference>
<evidence type="ECO:0000313" key="2">
    <source>
        <dbReference type="Proteomes" id="UP000195402"/>
    </source>
</evidence>
<dbReference type="EMBL" id="MVGT01002338">
    <property type="protein sequence ID" value="OVA08242.1"/>
    <property type="molecule type" value="Genomic_DNA"/>
</dbReference>
<dbReference type="OMA" id="YEMFPQA"/>
<dbReference type="STRING" id="56857.A0A200QCU4"/>
<dbReference type="Proteomes" id="UP000195402">
    <property type="component" value="Unassembled WGS sequence"/>
</dbReference>
<dbReference type="AlphaFoldDB" id="A0A200QCU4"/>
<name>A0A200QCU4_MACCD</name>
<organism evidence="1 2">
    <name type="scientific">Macleaya cordata</name>
    <name type="common">Five-seeded plume-poppy</name>
    <name type="synonym">Bocconia cordata</name>
    <dbReference type="NCBI Taxonomy" id="56857"/>
    <lineage>
        <taxon>Eukaryota</taxon>
        <taxon>Viridiplantae</taxon>
        <taxon>Streptophyta</taxon>
        <taxon>Embryophyta</taxon>
        <taxon>Tracheophyta</taxon>
        <taxon>Spermatophyta</taxon>
        <taxon>Magnoliopsida</taxon>
        <taxon>Ranunculales</taxon>
        <taxon>Papaveraceae</taxon>
        <taxon>Papaveroideae</taxon>
        <taxon>Macleaya</taxon>
    </lineage>
</organism>
<protein>
    <submittedName>
        <fullName evidence="1">Uncharacterized protein</fullName>
    </submittedName>
</protein>
<comment type="caution">
    <text evidence="1">The sequence shown here is derived from an EMBL/GenBank/DDBJ whole genome shotgun (WGS) entry which is preliminary data.</text>
</comment>
<gene>
    <name evidence="1" type="ORF">BVC80_1101g51</name>
</gene>
<dbReference type="InParanoid" id="A0A200QCU4"/>